<dbReference type="AlphaFoldDB" id="A0A378U0R8"/>
<dbReference type="EMBL" id="UGQW01000002">
    <property type="protein sequence ID" value="STZ68757.1"/>
    <property type="molecule type" value="Genomic_DNA"/>
</dbReference>
<accession>A0A378U0R8</accession>
<evidence type="ECO:0000313" key="1">
    <source>
        <dbReference type="EMBL" id="STZ68757.1"/>
    </source>
</evidence>
<name>A0A378U0R8_NEIEL</name>
<sequence>MLRVGQSGIFRRPLYNFWFERADEMFFSPISALPYHPPSFNCNDTLKKGIQIWHV</sequence>
<evidence type="ECO:0000313" key="2">
    <source>
        <dbReference type="Proteomes" id="UP000254927"/>
    </source>
</evidence>
<organism evidence="1 2">
    <name type="scientific">Neisseria elongata</name>
    <dbReference type="NCBI Taxonomy" id="495"/>
    <lineage>
        <taxon>Bacteria</taxon>
        <taxon>Pseudomonadati</taxon>
        <taxon>Pseudomonadota</taxon>
        <taxon>Betaproteobacteria</taxon>
        <taxon>Neisseriales</taxon>
        <taxon>Neisseriaceae</taxon>
        <taxon>Neisseria</taxon>
    </lineage>
</organism>
<proteinExistence type="predicted"/>
<gene>
    <name evidence="1" type="ORF">NCTC10660_02287</name>
</gene>
<dbReference type="Proteomes" id="UP000254927">
    <property type="component" value="Unassembled WGS sequence"/>
</dbReference>
<reference evidence="1 2" key="1">
    <citation type="submission" date="2018-06" db="EMBL/GenBank/DDBJ databases">
        <authorList>
            <consortium name="Pathogen Informatics"/>
            <person name="Doyle S."/>
        </authorList>
    </citation>
    <scope>NUCLEOTIDE SEQUENCE [LARGE SCALE GENOMIC DNA]</scope>
    <source>
        <strain evidence="1 2">NCTC10660</strain>
    </source>
</reference>
<protein>
    <submittedName>
        <fullName evidence="1">Uncharacterized protein</fullName>
    </submittedName>
</protein>